<reference evidence="7" key="1">
    <citation type="journal article" date="2020" name="mSystems">
        <title>Genome- and Community-Level Interaction Insights into Carbon Utilization and Element Cycling Functions of Hydrothermarchaeota in Hydrothermal Sediment.</title>
        <authorList>
            <person name="Zhou Z."/>
            <person name="Liu Y."/>
            <person name="Xu W."/>
            <person name="Pan J."/>
            <person name="Luo Z.H."/>
            <person name="Li M."/>
        </authorList>
    </citation>
    <scope>NUCLEOTIDE SEQUENCE [LARGE SCALE GENOMIC DNA]</scope>
    <source>
        <strain evidence="7">SpSt-747</strain>
    </source>
</reference>
<dbReference type="InterPro" id="IPR037171">
    <property type="entry name" value="NagB/RpiA_transferase-like"/>
</dbReference>
<keyword evidence="4" id="KW-0804">Transcription</keyword>
<name>A0A7V3YH83_9BACT</name>
<dbReference type="PANTHER" id="PTHR34294">
    <property type="entry name" value="TRANSCRIPTIONAL REGULATOR-RELATED"/>
    <property type="match status" value="1"/>
</dbReference>
<dbReference type="GO" id="GO:0003700">
    <property type="term" value="F:DNA-binding transcription factor activity"/>
    <property type="evidence" value="ECO:0007669"/>
    <property type="project" value="InterPro"/>
</dbReference>
<dbReference type="InterPro" id="IPR051054">
    <property type="entry name" value="SorC_transcr_regulators"/>
</dbReference>
<proteinExistence type="inferred from homology"/>
<dbReference type="SUPFAM" id="SSF88659">
    <property type="entry name" value="Sigma3 and sigma4 domains of RNA polymerase sigma factors"/>
    <property type="match status" value="1"/>
</dbReference>
<evidence type="ECO:0000256" key="4">
    <source>
        <dbReference type="ARBA" id="ARBA00023163"/>
    </source>
</evidence>
<keyword evidence="2" id="KW-0805">Transcription regulation</keyword>
<evidence type="ECO:0000259" key="5">
    <source>
        <dbReference type="Pfam" id="PF04198"/>
    </source>
</evidence>
<comment type="similarity">
    <text evidence="1">Belongs to the SorC transcriptional regulatory family.</text>
</comment>
<sequence>MPRRKDNFALACEVAKLYYYEDLTQDQIGEVLGLSRQKVSRLLRWAKEEGIVQIRVLDTGEDTKTLEAQLRERFGLRDVRVASTFSRDPGLVVKRIAQVAASYLRGVVEPHTSLGVAYGKTLFAMTHFLVPKAVPGFQVVQIMGGYGKLKGDVVAVELARALAQNFGGSVVYLLAPAFAKDEATRNALLGDERVARVLELARNVDIALVGIGGVTSGSTLLDTGDISPHEVEELIARKAVGNICGNFYNEQGEPVPCQADRRRIALTLQELSRIPRVIGVAGGEEKLRPILGALRGKFVNILITDDVTASALLEKG</sequence>
<feature type="domain" description="RNA polymerase sigma-70 region 4" evidence="6">
    <location>
        <begin position="16"/>
        <end position="44"/>
    </location>
</feature>
<evidence type="ECO:0000256" key="3">
    <source>
        <dbReference type="ARBA" id="ARBA00023125"/>
    </source>
</evidence>
<dbReference type="Pfam" id="PF04198">
    <property type="entry name" value="Sugar-bind"/>
    <property type="match status" value="1"/>
</dbReference>
<feature type="domain" description="Sugar-binding" evidence="5">
    <location>
        <begin position="63"/>
        <end position="314"/>
    </location>
</feature>
<dbReference type="Gene3D" id="3.40.50.1360">
    <property type="match status" value="1"/>
</dbReference>
<evidence type="ECO:0000313" key="7">
    <source>
        <dbReference type="EMBL" id="HGI30980.1"/>
    </source>
</evidence>
<dbReference type="PANTHER" id="PTHR34294:SF1">
    <property type="entry name" value="TRANSCRIPTIONAL REGULATOR LSRR"/>
    <property type="match status" value="1"/>
</dbReference>
<dbReference type="GO" id="GO:0003677">
    <property type="term" value="F:DNA binding"/>
    <property type="evidence" value="ECO:0007669"/>
    <property type="project" value="UniProtKB-KW"/>
</dbReference>
<dbReference type="Gene3D" id="1.10.10.60">
    <property type="entry name" value="Homeodomain-like"/>
    <property type="match status" value="1"/>
</dbReference>
<dbReference type="GO" id="GO:0006352">
    <property type="term" value="P:DNA-templated transcription initiation"/>
    <property type="evidence" value="ECO:0007669"/>
    <property type="project" value="InterPro"/>
</dbReference>
<dbReference type="GO" id="GO:0030246">
    <property type="term" value="F:carbohydrate binding"/>
    <property type="evidence" value="ECO:0007669"/>
    <property type="project" value="InterPro"/>
</dbReference>
<dbReference type="SUPFAM" id="SSF100950">
    <property type="entry name" value="NagB/RpiA/CoA transferase-like"/>
    <property type="match status" value="1"/>
</dbReference>
<dbReference type="AlphaFoldDB" id="A0A7V3YH83"/>
<dbReference type="Pfam" id="PF04545">
    <property type="entry name" value="Sigma70_r4"/>
    <property type="match status" value="1"/>
</dbReference>
<evidence type="ECO:0000256" key="1">
    <source>
        <dbReference type="ARBA" id="ARBA00010466"/>
    </source>
</evidence>
<gene>
    <name evidence="7" type="ORF">ENV30_06715</name>
</gene>
<dbReference type="InterPro" id="IPR013324">
    <property type="entry name" value="RNA_pol_sigma_r3/r4-like"/>
</dbReference>
<dbReference type="EMBL" id="DTFV01000097">
    <property type="protein sequence ID" value="HGI30980.1"/>
    <property type="molecule type" value="Genomic_DNA"/>
</dbReference>
<evidence type="ECO:0000256" key="2">
    <source>
        <dbReference type="ARBA" id="ARBA00023015"/>
    </source>
</evidence>
<dbReference type="InterPro" id="IPR007324">
    <property type="entry name" value="Sugar-bd_dom_put"/>
</dbReference>
<keyword evidence="3" id="KW-0238">DNA-binding</keyword>
<organism evidence="7">
    <name type="scientific">Candidatus Caldatribacterium californiense</name>
    <dbReference type="NCBI Taxonomy" id="1454726"/>
    <lineage>
        <taxon>Bacteria</taxon>
        <taxon>Pseudomonadati</taxon>
        <taxon>Atribacterota</taxon>
        <taxon>Atribacteria</taxon>
        <taxon>Atribacterales</taxon>
        <taxon>Candidatus Caldatribacteriaceae</taxon>
        <taxon>Candidatus Caldatribacterium</taxon>
    </lineage>
</organism>
<evidence type="ECO:0000259" key="6">
    <source>
        <dbReference type="Pfam" id="PF04545"/>
    </source>
</evidence>
<comment type="caution">
    <text evidence="7">The sequence shown here is derived from an EMBL/GenBank/DDBJ whole genome shotgun (WGS) entry which is preliminary data.</text>
</comment>
<accession>A0A7V3YH83</accession>
<dbReference type="InterPro" id="IPR007630">
    <property type="entry name" value="RNA_pol_sigma70_r4"/>
</dbReference>
<protein>
    <submittedName>
        <fullName evidence="7">Sugar-binding transcriptional regulator</fullName>
    </submittedName>
</protein>